<dbReference type="AlphaFoldDB" id="A0A3M8D5V8"/>
<evidence type="ECO:0000313" key="2">
    <source>
        <dbReference type="Proteomes" id="UP000271031"/>
    </source>
</evidence>
<gene>
    <name evidence="1" type="ORF">EDM56_23195</name>
</gene>
<dbReference type="RefSeq" id="WP_122920304.1">
    <property type="nucleotide sequence ID" value="NZ_RHHQ01000019.1"/>
</dbReference>
<comment type="caution">
    <text evidence="1">The sequence shown here is derived from an EMBL/GenBank/DDBJ whole genome shotgun (WGS) entry which is preliminary data.</text>
</comment>
<dbReference type="InterPro" id="IPR027417">
    <property type="entry name" value="P-loop_NTPase"/>
</dbReference>
<dbReference type="Proteomes" id="UP000271031">
    <property type="component" value="Unassembled WGS sequence"/>
</dbReference>
<dbReference type="OrthoDB" id="2461717at2"/>
<proteinExistence type="predicted"/>
<dbReference type="EMBL" id="RHHQ01000019">
    <property type="protein sequence ID" value="RNB82807.1"/>
    <property type="molecule type" value="Genomic_DNA"/>
</dbReference>
<protein>
    <submittedName>
        <fullName evidence="1">Uncharacterized protein</fullName>
    </submittedName>
</protein>
<keyword evidence="2" id="KW-1185">Reference proteome</keyword>
<evidence type="ECO:0000313" key="1">
    <source>
        <dbReference type="EMBL" id="RNB82807.1"/>
    </source>
</evidence>
<accession>A0A3M8D5V8</accession>
<name>A0A3M8D5V8_9BACL</name>
<dbReference type="SUPFAM" id="SSF52540">
    <property type="entry name" value="P-loop containing nucleoside triphosphate hydrolases"/>
    <property type="match status" value="1"/>
</dbReference>
<reference evidence="1 2" key="1">
    <citation type="submission" date="2018-10" db="EMBL/GenBank/DDBJ databases">
        <title>Phylogenomics of Brevibacillus.</title>
        <authorList>
            <person name="Dunlap C."/>
        </authorList>
    </citation>
    <scope>NUCLEOTIDE SEQUENCE [LARGE SCALE GENOMIC DNA]</scope>
    <source>
        <strain evidence="1 2">JCM 15716</strain>
    </source>
</reference>
<dbReference type="Gene3D" id="3.40.50.300">
    <property type="entry name" value="P-loop containing nucleotide triphosphate hydrolases"/>
    <property type="match status" value="1"/>
</dbReference>
<organism evidence="1 2">
    <name type="scientific">Brevibacillus fluminis</name>
    <dbReference type="NCBI Taxonomy" id="511487"/>
    <lineage>
        <taxon>Bacteria</taxon>
        <taxon>Bacillati</taxon>
        <taxon>Bacillota</taxon>
        <taxon>Bacilli</taxon>
        <taxon>Bacillales</taxon>
        <taxon>Paenibacillaceae</taxon>
        <taxon>Brevibacillus</taxon>
    </lineage>
</organism>
<sequence>MRVLVCYPIKTLVSSFIPAYYDVLTVEKETELASIAAQYQPQVAVFFTDAFTRQVWEWVPEMLSIFLPEVPKVFVATHHDHAFVKKIVEDKAGQRAYVLPAGLTYAEIKEQLAIILEDRLLTVTHQQTNGKVIALLSYGSAGVTTFSINYPVLLARRLPSAKIAVIDMNVEKPDLTKFFQLKELALFRPDLIESNFAEKRNWMSLFTQSKIAKNLYYAGGACKWRAYEISSLLNVLRSRFDYIYVDWGFCFPETEGLHRLLGEADQNLFFVRADPFNFEHANQWLQKWEIKGVKQHILISQLDREESSSYHIRENGQVYGVLPHVPDARVSHSHRQRSILVEEFLPPKKYKSSLLQLVEAEQRSVMRELRYADIQG</sequence>